<organism evidence="2 3">
    <name type="scientific">Stentor coeruleus</name>
    <dbReference type="NCBI Taxonomy" id="5963"/>
    <lineage>
        <taxon>Eukaryota</taxon>
        <taxon>Sar</taxon>
        <taxon>Alveolata</taxon>
        <taxon>Ciliophora</taxon>
        <taxon>Postciliodesmatophora</taxon>
        <taxon>Heterotrichea</taxon>
        <taxon>Heterotrichida</taxon>
        <taxon>Stentoridae</taxon>
        <taxon>Stentor</taxon>
    </lineage>
</organism>
<evidence type="ECO:0000313" key="2">
    <source>
        <dbReference type="EMBL" id="OMJ68770.1"/>
    </source>
</evidence>
<dbReference type="SUPFAM" id="SSF46689">
    <property type="entry name" value="Homeodomain-like"/>
    <property type="match status" value="1"/>
</dbReference>
<sequence length="121" mass="13966">MNRELCLTLSSQPTIDQKGNINNDCFNDTISAHWSENEQNLLMRGIKKFGVGNYEKIRKHLIPSKGVFEIRLRTYMLLGTSNIDEFIGLKDFKKISEIMTKNLNSGKIFLRLGERFTLVII</sequence>
<dbReference type="OrthoDB" id="285127at2759"/>
<dbReference type="EMBL" id="MPUH01001284">
    <property type="protein sequence ID" value="OMJ68770.1"/>
    <property type="molecule type" value="Genomic_DNA"/>
</dbReference>
<evidence type="ECO:0000259" key="1">
    <source>
        <dbReference type="SMART" id="SM00717"/>
    </source>
</evidence>
<dbReference type="Pfam" id="PF00249">
    <property type="entry name" value="Myb_DNA-binding"/>
    <property type="match status" value="1"/>
</dbReference>
<dbReference type="InterPro" id="IPR001005">
    <property type="entry name" value="SANT/Myb"/>
</dbReference>
<dbReference type="SMART" id="SM00717">
    <property type="entry name" value="SANT"/>
    <property type="match status" value="1"/>
</dbReference>
<dbReference type="CDD" id="cd00167">
    <property type="entry name" value="SANT"/>
    <property type="match status" value="1"/>
</dbReference>
<proteinExistence type="predicted"/>
<dbReference type="InterPro" id="IPR009057">
    <property type="entry name" value="Homeodomain-like_sf"/>
</dbReference>
<dbReference type="Proteomes" id="UP000187209">
    <property type="component" value="Unassembled WGS sequence"/>
</dbReference>
<evidence type="ECO:0000313" key="3">
    <source>
        <dbReference type="Proteomes" id="UP000187209"/>
    </source>
</evidence>
<keyword evidence="3" id="KW-1185">Reference proteome</keyword>
<dbReference type="Gene3D" id="1.10.10.60">
    <property type="entry name" value="Homeodomain-like"/>
    <property type="match status" value="1"/>
</dbReference>
<comment type="caution">
    <text evidence="2">The sequence shown here is derived from an EMBL/GenBank/DDBJ whole genome shotgun (WGS) entry which is preliminary data.</text>
</comment>
<reference evidence="2 3" key="1">
    <citation type="submission" date="2016-11" db="EMBL/GenBank/DDBJ databases">
        <title>The macronuclear genome of Stentor coeruleus: a giant cell with tiny introns.</title>
        <authorList>
            <person name="Slabodnick M."/>
            <person name="Ruby J.G."/>
            <person name="Reiff S.B."/>
            <person name="Swart E.C."/>
            <person name="Gosai S."/>
            <person name="Prabakaran S."/>
            <person name="Witkowska E."/>
            <person name="Larue G.E."/>
            <person name="Fisher S."/>
            <person name="Freeman R.M."/>
            <person name="Gunawardena J."/>
            <person name="Chu W."/>
            <person name="Stover N.A."/>
            <person name="Gregory B.D."/>
            <person name="Nowacki M."/>
            <person name="Derisi J."/>
            <person name="Roy S.W."/>
            <person name="Marshall W.F."/>
            <person name="Sood P."/>
        </authorList>
    </citation>
    <scope>NUCLEOTIDE SEQUENCE [LARGE SCALE GENOMIC DNA]</scope>
    <source>
        <strain evidence="2">WM001</strain>
    </source>
</reference>
<dbReference type="AlphaFoldDB" id="A0A1R2AWJ6"/>
<name>A0A1R2AWJ6_9CILI</name>
<protein>
    <recommendedName>
        <fullName evidence="1">Myb-like domain-containing protein</fullName>
    </recommendedName>
</protein>
<accession>A0A1R2AWJ6</accession>
<feature type="domain" description="Myb-like" evidence="1">
    <location>
        <begin position="30"/>
        <end position="80"/>
    </location>
</feature>
<gene>
    <name evidence="2" type="ORF">SteCoe_33690</name>
</gene>